<dbReference type="GO" id="GO:0008410">
    <property type="term" value="F:CoA-transferase activity"/>
    <property type="evidence" value="ECO:0007669"/>
    <property type="project" value="InterPro"/>
</dbReference>
<dbReference type="Gene3D" id="3.30.30.40">
    <property type="match status" value="1"/>
</dbReference>
<dbReference type="EMBL" id="UINC01074456">
    <property type="protein sequence ID" value="SVC11663.1"/>
    <property type="molecule type" value="Genomic_DNA"/>
</dbReference>
<dbReference type="InterPro" id="IPR004165">
    <property type="entry name" value="CoA_trans_fam_I"/>
</dbReference>
<sequence length="271" mass="28978">MALSTVPVITLDALAARIEDGAMVAVPPDYSFVAMAATRALIRRGARDLHLLTVPQSGIQTDMLIGSGCIAIVETAAISLGELGAAPQFTAALKSRKITIRDSTCPAIHAGLQASEKGLPFMPLRGLIGSDLMRVREDWKESENPFTQGDRIVVLPALKPDIALFHAPFADRNGNIWIGRRRELVTMSHAARGTLVTVEEIRDIDLMQDEALAGGSLPALYVTAIAEAPNGAWPLGLAGQYEPDAMHLANYAKQARSSEGFEEYLAEHGAA</sequence>
<dbReference type="InterPro" id="IPR037171">
    <property type="entry name" value="NagB/RpiA_transferase-like"/>
</dbReference>
<accession>A0A382JKF2</accession>
<organism evidence="1">
    <name type="scientific">marine metagenome</name>
    <dbReference type="NCBI Taxonomy" id="408172"/>
    <lineage>
        <taxon>unclassified sequences</taxon>
        <taxon>metagenomes</taxon>
        <taxon>ecological metagenomes</taxon>
    </lineage>
</organism>
<protein>
    <recommendedName>
        <fullName evidence="2">CoA synthetase</fullName>
    </recommendedName>
</protein>
<proteinExistence type="predicted"/>
<dbReference type="AlphaFoldDB" id="A0A382JKF2"/>
<dbReference type="SMART" id="SM00882">
    <property type="entry name" value="CoA_trans"/>
    <property type="match status" value="1"/>
</dbReference>
<gene>
    <name evidence="1" type="ORF">METZ01_LOCUS264517</name>
</gene>
<name>A0A382JKF2_9ZZZZ</name>
<dbReference type="Gene3D" id="3.40.1080.10">
    <property type="entry name" value="Glutaconate Coenzyme A-transferase"/>
    <property type="match status" value="1"/>
</dbReference>
<reference evidence="1" key="1">
    <citation type="submission" date="2018-05" db="EMBL/GenBank/DDBJ databases">
        <authorList>
            <person name="Lanie J.A."/>
            <person name="Ng W.-L."/>
            <person name="Kazmierczak K.M."/>
            <person name="Andrzejewski T.M."/>
            <person name="Davidsen T.M."/>
            <person name="Wayne K.J."/>
            <person name="Tettelin H."/>
            <person name="Glass J.I."/>
            <person name="Rusch D."/>
            <person name="Podicherti R."/>
            <person name="Tsui H.-C.T."/>
            <person name="Winkler M.E."/>
        </authorList>
    </citation>
    <scope>NUCLEOTIDE SEQUENCE</scope>
</reference>
<dbReference type="Pfam" id="PF01144">
    <property type="entry name" value="CoA_trans"/>
    <property type="match status" value="1"/>
</dbReference>
<evidence type="ECO:0008006" key="2">
    <source>
        <dbReference type="Google" id="ProtNLM"/>
    </source>
</evidence>
<evidence type="ECO:0000313" key="1">
    <source>
        <dbReference type="EMBL" id="SVC11663.1"/>
    </source>
</evidence>
<dbReference type="SUPFAM" id="SSF100950">
    <property type="entry name" value="NagB/RpiA/CoA transferase-like"/>
    <property type="match status" value="1"/>
</dbReference>